<evidence type="ECO:0000256" key="5">
    <source>
        <dbReference type="ARBA" id="ARBA00022859"/>
    </source>
</evidence>
<evidence type="ECO:0000256" key="1">
    <source>
        <dbReference type="ARBA" id="ARBA00004479"/>
    </source>
</evidence>
<evidence type="ECO:0000256" key="8">
    <source>
        <dbReference type="ARBA" id="ARBA00023157"/>
    </source>
</evidence>
<dbReference type="Gene3D" id="2.60.40.10">
    <property type="entry name" value="Immunoglobulins"/>
    <property type="match status" value="1"/>
</dbReference>
<feature type="transmembrane region" description="Helical" evidence="11">
    <location>
        <begin position="63"/>
        <end position="87"/>
    </location>
</feature>
<sequence length="111" mass="12007">LRDGATQDMETRRGSVTPNSDGTYYVWASIDVLPAHRAQYQCRVEHASLAEPGLYSWEPDSGLMPAVIGAVVAVLLITTIIIGVVLWKKFSAKKKGSGYAVAASECPQRGR</sequence>
<dbReference type="SUPFAM" id="SSF48726">
    <property type="entry name" value="Immunoglobulin"/>
    <property type="match status" value="1"/>
</dbReference>
<dbReference type="GO" id="GO:0009897">
    <property type="term" value="C:external side of plasma membrane"/>
    <property type="evidence" value="ECO:0007669"/>
    <property type="project" value="TreeGrafter"/>
</dbReference>
<dbReference type="InterPro" id="IPR003006">
    <property type="entry name" value="Ig/MHC_CS"/>
</dbReference>
<keyword evidence="9" id="KW-0325">Glycoprotein</keyword>
<evidence type="ECO:0000256" key="10">
    <source>
        <dbReference type="SAM" id="MobiDB-lite"/>
    </source>
</evidence>
<feature type="domain" description="Immunoglobulin C1-set" evidence="12">
    <location>
        <begin position="3"/>
        <end position="49"/>
    </location>
</feature>
<keyword evidence="4" id="KW-0732">Signal</keyword>
<evidence type="ECO:0000256" key="6">
    <source>
        <dbReference type="ARBA" id="ARBA00022989"/>
    </source>
</evidence>
<keyword evidence="7 11" id="KW-0472">Membrane</keyword>
<keyword evidence="5" id="KW-0391">Immunity</keyword>
<keyword evidence="3 11" id="KW-0812">Transmembrane</keyword>
<dbReference type="Proteomes" id="UP000533954">
    <property type="component" value="Unassembled WGS sequence"/>
</dbReference>
<dbReference type="PANTHER" id="PTHR16675:SF242">
    <property type="entry name" value="MAJOR HISTOCOMPATIBILITY COMPLEX CLASS I-RELATED GENE PROTEIN"/>
    <property type="match status" value="1"/>
</dbReference>
<dbReference type="PANTHER" id="PTHR16675">
    <property type="entry name" value="MHC CLASS I-RELATED"/>
    <property type="match status" value="1"/>
</dbReference>
<dbReference type="InterPro" id="IPR013783">
    <property type="entry name" value="Ig-like_fold"/>
</dbReference>
<dbReference type="GO" id="GO:0002474">
    <property type="term" value="P:antigen processing and presentation of peptide antigen via MHC class I"/>
    <property type="evidence" value="ECO:0007669"/>
    <property type="project" value="UniProtKB-KW"/>
</dbReference>
<dbReference type="EMBL" id="VZSX01000333">
    <property type="protein sequence ID" value="NXA43790.1"/>
    <property type="molecule type" value="Genomic_DNA"/>
</dbReference>
<keyword evidence="6 11" id="KW-1133">Transmembrane helix</keyword>
<dbReference type="GO" id="GO:0006955">
    <property type="term" value="P:immune response"/>
    <property type="evidence" value="ECO:0007669"/>
    <property type="project" value="TreeGrafter"/>
</dbReference>
<evidence type="ECO:0000256" key="7">
    <source>
        <dbReference type="ARBA" id="ARBA00023136"/>
    </source>
</evidence>
<reference evidence="13 14" key="1">
    <citation type="submission" date="2019-09" db="EMBL/GenBank/DDBJ databases">
        <title>Bird 10,000 Genomes (B10K) Project - Family phase.</title>
        <authorList>
            <person name="Zhang G."/>
        </authorList>
    </citation>
    <scope>NUCLEOTIDE SEQUENCE [LARGE SCALE GENOMIC DNA]</scope>
    <source>
        <strain evidence="13">B10K-LSUMZ-16893</strain>
    </source>
</reference>
<dbReference type="InterPro" id="IPR050208">
    <property type="entry name" value="MHC_class-I_related"/>
</dbReference>
<comment type="caution">
    <text evidence="13">The sequence shown here is derived from an EMBL/GenBank/DDBJ whole genome shotgun (WGS) entry which is preliminary data.</text>
</comment>
<evidence type="ECO:0000313" key="14">
    <source>
        <dbReference type="Proteomes" id="UP000533954"/>
    </source>
</evidence>
<evidence type="ECO:0000256" key="2">
    <source>
        <dbReference type="ARBA" id="ARBA00022451"/>
    </source>
</evidence>
<evidence type="ECO:0000256" key="9">
    <source>
        <dbReference type="ARBA" id="ARBA00023180"/>
    </source>
</evidence>
<evidence type="ECO:0000256" key="11">
    <source>
        <dbReference type="SAM" id="Phobius"/>
    </source>
</evidence>
<organism evidence="13 14">
    <name type="scientific">Eudromia elegans</name>
    <name type="common">Elegant crested-tinamou</name>
    <dbReference type="NCBI Taxonomy" id="8805"/>
    <lineage>
        <taxon>Eukaryota</taxon>
        <taxon>Metazoa</taxon>
        <taxon>Chordata</taxon>
        <taxon>Craniata</taxon>
        <taxon>Vertebrata</taxon>
        <taxon>Euteleostomi</taxon>
        <taxon>Archelosauria</taxon>
        <taxon>Archosauria</taxon>
        <taxon>Dinosauria</taxon>
        <taxon>Saurischia</taxon>
        <taxon>Theropoda</taxon>
        <taxon>Coelurosauria</taxon>
        <taxon>Aves</taxon>
        <taxon>Palaeognathae</taxon>
        <taxon>Tinamiformes</taxon>
        <taxon>Tinamidae</taxon>
        <taxon>Eudromia</taxon>
    </lineage>
</organism>
<evidence type="ECO:0000259" key="12">
    <source>
        <dbReference type="Pfam" id="PF07654"/>
    </source>
</evidence>
<feature type="non-terminal residue" evidence="13">
    <location>
        <position position="111"/>
    </location>
</feature>
<dbReference type="InterPro" id="IPR003597">
    <property type="entry name" value="Ig_C1-set"/>
</dbReference>
<dbReference type="GO" id="GO:0005615">
    <property type="term" value="C:extracellular space"/>
    <property type="evidence" value="ECO:0007669"/>
    <property type="project" value="TreeGrafter"/>
</dbReference>
<gene>
    <name evidence="13" type="primary">Ha1f_0</name>
    <name evidence="13" type="ORF">EUDELE_R09731</name>
</gene>
<dbReference type="Pfam" id="PF07654">
    <property type="entry name" value="C1-set"/>
    <property type="match status" value="1"/>
</dbReference>
<dbReference type="OrthoDB" id="8936120at2759"/>
<evidence type="ECO:0000313" key="13">
    <source>
        <dbReference type="EMBL" id="NXA43790.1"/>
    </source>
</evidence>
<dbReference type="PROSITE" id="PS00290">
    <property type="entry name" value="IG_MHC"/>
    <property type="match status" value="1"/>
</dbReference>
<keyword evidence="8" id="KW-1015">Disulfide bond</keyword>
<comment type="subcellular location">
    <subcellularLocation>
        <location evidence="1">Membrane</location>
        <topology evidence="1">Single-pass type I membrane protein</topology>
    </subcellularLocation>
</comment>
<evidence type="ECO:0000256" key="3">
    <source>
        <dbReference type="ARBA" id="ARBA00022692"/>
    </source>
</evidence>
<dbReference type="GO" id="GO:0042612">
    <property type="term" value="C:MHC class I protein complex"/>
    <property type="evidence" value="ECO:0007669"/>
    <property type="project" value="UniProtKB-KW"/>
</dbReference>
<keyword evidence="14" id="KW-1185">Reference proteome</keyword>
<evidence type="ECO:0000256" key="4">
    <source>
        <dbReference type="ARBA" id="ARBA00022729"/>
    </source>
</evidence>
<keyword evidence="2" id="KW-0490">MHC I</keyword>
<proteinExistence type="predicted"/>
<accession>A0A7K7VQT1</accession>
<name>A0A7K7VQT1_EUDEL</name>
<dbReference type="InterPro" id="IPR036179">
    <property type="entry name" value="Ig-like_dom_sf"/>
</dbReference>
<protein>
    <submittedName>
        <fullName evidence="13">HA1F protein</fullName>
    </submittedName>
</protein>
<feature type="compositionally biased region" description="Basic and acidic residues" evidence="10">
    <location>
        <begin position="1"/>
        <end position="13"/>
    </location>
</feature>
<dbReference type="AlphaFoldDB" id="A0A7K7VQT1"/>
<feature type="region of interest" description="Disordered" evidence="10">
    <location>
        <begin position="1"/>
        <end position="21"/>
    </location>
</feature>
<feature type="non-terminal residue" evidence="13">
    <location>
        <position position="1"/>
    </location>
</feature>